<dbReference type="InterPro" id="IPR040263">
    <property type="entry name" value="PWP3A_3B_4"/>
</dbReference>
<comment type="caution">
    <text evidence="6">The sequence shown here is derived from an EMBL/GenBank/DDBJ whole genome shotgun (WGS) entry which is preliminary data.</text>
</comment>
<feature type="region of interest" description="Disordered" evidence="2">
    <location>
        <begin position="122"/>
        <end position="149"/>
    </location>
</feature>
<feature type="region of interest" description="Disordered" evidence="2">
    <location>
        <begin position="392"/>
        <end position="457"/>
    </location>
</feature>
<dbReference type="Pfam" id="PF20886">
    <property type="entry name" value="PWP3A-B_C"/>
    <property type="match status" value="1"/>
</dbReference>
<name>A0A401Q3N0_SCYTO</name>
<proteinExistence type="inferred from homology"/>
<dbReference type="PANTHER" id="PTHR31333">
    <property type="entry name" value="PWWP DOMAIN-CONTAINING DNA REPAIR FACTOR 3 FAMILY MEMBER"/>
    <property type="match status" value="1"/>
</dbReference>
<comment type="similarity">
    <text evidence="1">Belongs to the PWWP3A family.</text>
</comment>
<feature type="domain" description="PWWP" evidence="5">
    <location>
        <begin position="7"/>
        <end position="102"/>
    </location>
</feature>
<gene>
    <name evidence="6" type="ORF">scyTo_0016089</name>
</gene>
<dbReference type="EMBL" id="BFAA01009505">
    <property type="protein sequence ID" value="GCB80039.1"/>
    <property type="molecule type" value="Genomic_DNA"/>
</dbReference>
<reference evidence="6 7" key="1">
    <citation type="journal article" date="2018" name="Nat. Ecol. Evol.">
        <title>Shark genomes provide insights into elasmobranch evolution and the origin of vertebrates.</title>
        <authorList>
            <person name="Hara Y"/>
            <person name="Yamaguchi K"/>
            <person name="Onimaru K"/>
            <person name="Kadota M"/>
            <person name="Koyanagi M"/>
            <person name="Keeley SD"/>
            <person name="Tatsumi K"/>
            <person name="Tanaka K"/>
            <person name="Motone F"/>
            <person name="Kageyama Y"/>
            <person name="Nozu R"/>
            <person name="Adachi N"/>
            <person name="Nishimura O"/>
            <person name="Nakagawa R"/>
            <person name="Tanegashima C"/>
            <person name="Kiyatake I"/>
            <person name="Matsumoto R"/>
            <person name="Murakumo K"/>
            <person name="Nishida K"/>
            <person name="Terakita A"/>
            <person name="Kuratani S"/>
            <person name="Sato K"/>
            <person name="Hyodo S Kuraku.S."/>
        </authorList>
    </citation>
    <scope>NUCLEOTIDE SEQUENCE [LARGE SCALE GENOMIC DNA]</scope>
</reference>
<organism evidence="6 7">
    <name type="scientific">Scyliorhinus torazame</name>
    <name type="common">Cloudy catshark</name>
    <name type="synonym">Catulus torazame</name>
    <dbReference type="NCBI Taxonomy" id="75743"/>
    <lineage>
        <taxon>Eukaryota</taxon>
        <taxon>Metazoa</taxon>
        <taxon>Chordata</taxon>
        <taxon>Craniata</taxon>
        <taxon>Vertebrata</taxon>
        <taxon>Chondrichthyes</taxon>
        <taxon>Elasmobranchii</taxon>
        <taxon>Galeomorphii</taxon>
        <taxon>Galeoidea</taxon>
        <taxon>Carcharhiniformes</taxon>
        <taxon>Scyliorhinidae</taxon>
        <taxon>Scyliorhinus</taxon>
    </lineage>
</organism>
<accession>A0A401Q3N0</accession>
<keyword evidence="7" id="KW-1185">Reference proteome</keyword>
<dbReference type="InterPro" id="IPR048795">
    <property type="entry name" value="PWP3A_3B_4_C"/>
</dbReference>
<evidence type="ECO:0000259" key="4">
    <source>
        <dbReference type="Pfam" id="PF20886"/>
    </source>
</evidence>
<feature type="compositionally biased region" description="Polar residues" evidence="2">
    <location>
        <begin position="185"/>
        <end position="194"/>
    </location>
</feature>
<dbReference type="Proteomes" id="UP000288216">
    <property type="component" value="Unassembled WGS sequence"/>
</dbReference>
<feature type="compositionally biased region" description="Polar residues" evidence="2">
    <location>
        <begin position="220"/>
        <end position="230"/>
    </location>
</feature>
<evidence type="ECO:0000256" key="2">
    <source>
        <dbReference type="SAM" id="MobiDB-lite"/>
    </source>
</evidence>
<dbReference type="Pfam" id="PF20887">
    <property type="entry name" value="PWP3A-B_N"/>
    <property type="match status" value="1"/>
</dbReference>
<feature type="compositionally biased region" description="Acidic residues" evidence="2">
    <location>
        <begin position="508"/>
        <end position="521"/>
    </location>
</feature>
<feature type="compositionally biased region" description="Basic and acidic residues" evidence="2">
    <location>
        <begin position="247"/>
        <end position="257"/>
    </location>
</feature>
<feature type="region of interest" description="Disordered" evidence="2">
    <location>
        <begin position="497"/>
        <end position="521"/>
    </location>
</feature>
<dbReference type="AlphaFoldDB" id="A0A401Q3N0"/>
<dbReference type="InterPro" id="IPR048765">
    <property type="entry name" value="PWP3A_3B_4_N"/>
</dbReference>
<dbReference type="Gene3D" id="2.30.30.140">
    <property type="match status" value="1"/>
</dbReference>
<dbReference type="InterPro" id="IPR035504">
    <property type="entry name" value="MUM1-like_PWWP"/>
</dbReference>
<dbReference type="OMA" id="PPWAHRC"/>
<dbReference type="CDD" id="cd06080">
    <property type="entry name" value="PWWP_MUM1-like"/>
    <property type="match status" value="1"/>
</dbReference>
<dbReference type="Pfam" id="PF20884">
    <property type="entry name" value="MUM1-like_PWWP"/>
    <property type="match status" value="1"/>
</dbReference>
<evidence type="ECO:0000259" key="3">
    <source>
        <dbReference type="Pfam" id="PF20884"/>
    </source>
</evidence>
<evidence type="ECO:0000259" key="5">
    <source>
        <dbReference type="Pfam" id="PF20887"/>
    </source>
</evidence>
<feature type="compositionally biased region" description="Polar residues" evidence="2">
    <location>
        <begin position="436"/>
        <end position="449"/>
    </location>
</feature>
<evidence type="ECO:0000256" key="1">
    <source>
        <dbReference type="ARBA" id="ARBA00008188"/>
    </source>
</evidence>
<feature type="domain" description="PWWP" evidence="4">
    <location>
        <begin position="696"/>
        <end position="835"/>
    </location>
</feature>
<feature type="region of interest" description="Disordered" evidence="2">
    <location>
        <begin position="171"/>
        <end position="257"/>
    </location>
</feature>
<feature type="domain" description="MUM1-like PWWP" evidence="3">
    <location>
        <begin position="538"/>
        <end position="618"/>
    </location>
</feature>
<dbReference type="PANTHER" id="PTHR31333:SF6">
    <property type="entry name" value="MUM1 LIKE 1"/>
    <property type="match status" value="1"/>
</dbReference>
<evidence type="ECO:0008006" key="8">
    <source>
        <dbReference type="Google" id="ProtNLM"/>
    </source>
</evidence>
<dbReference type="SUPFAM" id="SSF63748">
    <property type="entry name" value="Tudor/PWWP/MBT"/>
    <property type="match status" value="1"/>
</dbReference>
<dbReference type="OrthoDB" id="10013064at2759"/>
<dbReference type="STRING" id="75743.A0A401Q3N0"/>
<protein>
    <recommendedName>
        <fullName evidence="8">PWWP domain-containing protein</fullName>
    </recommendedName>
</protein>
<dbReference type="Gene3D" id="6.10.300.20">
    <property type="match status" value="1"/>
</dbReference>
<sequence length="853" mass="96912">MTDLDEFIFCNWQGRLWPAKILSESAVYLTKTSESVSDCLDVQLICLDKQLRVKHIDTRPFERKQAENISSGLIHKEDSTHEEAVEELTYRKALRIALNILTSHDCRTTQMTLKEPEMAKTQTLASKKLRKSSCVHNSNGTTSTPKQNGFYLLRGQETVCTRQSSRIASCIKKTPEAERGKKPSRTCTLTQSSTKTKKPAGKEEKRKVGRPRKNLEPQADSPNDSLSQCEHSLRRVKQTAAEAQGYRGEERLQEVERSPFQRCDSAISAGRKDQNGNVKKIHLRSRIICKSACKEIINSSDQANCPSQDIGPPDAPSSFLKSTLKCRTSDNIGLRECSQFVGSPSNVQLELKGGLGQSEMVEEHRRRKGRKCTEPMECLHTNTTSADLDIDVKSTNQPNVGSLEETRSPRHVKGSVVRLPPDEQVRSTNGHKRSISDNPQTFCPTNTPLNKPEAFPPSKIRKDEGASEIQTLSTAEPETHLELPLFEIDEIVEFSSVDSLSTNKPTEDEGEEVDEENDDEDENLPSILLHQEQWSVAEGMLVWCKFQKYPHWPAVVRNVKSRLKKASILFVDEHIIDAEKNKKGFTVSVRTLKPFDCENRHQLTAAARHIYKTSIDWCVALIDDYRIRRGCGSFTGSFVEYCTAELSIPVRKSFAQDPSLMTFPYTSIANQVEEGLTDSEYDITPTRQQPTKKLLPDRKKAARDRANEKLVQFIVKARGAERHLQAIIKGLKHSRWLEVFQTRIRNSSVIDTYLEDDWQVDQVVNYLKTVCEMSVSTKLLEDYERSRFILDVLLPEAIICAIAEVEQMSVQKAEEKYMKGPLHSEREVEHFNKEIEKEMKLKQKLLKKEESTD</sequence>
<evidence type="ECO:0000313" key="6">
    <source>
        <dbReference type="EMBL" id="GCB80039.1"/>
    </source>
</evidence>
<feature type="compositionally biased region" description="Polar residues" evidence="2">
    <location>
        <begin position="134"/>
        <end position="147"/>
    </location>
</feature>
<evidence type="ECO:0000313" key="7">
    <source>
        <dbReference type="Proteomes" id="UP000288216"/>
    </source>
</evidence>